<dbReference type="Proteomes" id="UP000019335">
    <property type="component" value="Unassembled WGS sequence"/>
</dbReference>
<accession>W7SYW7</accession>
<reference evidence="2 3" key="1">
    <citation type="journal article" date="2014" name="Mol. Plant">
        <title>Chromosome Scale Genome Assembly and Transcriptome Profiling of Nannochloropsis gaditana in Nitrogen Depletion.</title>
        <authorList>
            <person name="Corteggiani Carpinelli E."/>
            <person name="Telatin A."/>
            <person name="Vitulo N."/>
            <person name="Forcato C."/>
            <person name="D'Angelo M."/>
            <person name="Schiavon R."/>
            <person name="Vezzi A."/>
            <person name="Giacometti G.M."/>
            <person name="Morosinotto T."/>
            <person name="Valle G."/>
        </authorList>
    </citation>
    <scope>NUCLEOTIDE SEQUENCE [LARGE SCALE GENOMIC DNA]</scope>
    <source>
        <strain evidence="2 3">B-31</strain>
    </source>
</reference>
<comment type="caution">
    <text evidence="2">The sequence shown here is derived from an EMBL/GenBank/DDBJ whole genome shotgun (WGS) entry which is preliminary data.</text>
</comment>
<name>W7SYW7_9STRA</name>
<feature type="compositionally biased region" description="Basic and acidic residues" evidence="1">
    <location>
        <begin position="55"/>
        <end position="65"/>
    </location>
</feature>
<dbReference type="AlphaFoldDB" id="W7SYW7"/>
<sequence>MIKLDPDGNPVWAQSFGGTDDDQGYGIGVDASGSSYTTGGFQGTMTVGNTTLTPADRRESPKDTITENYKPLCAVTDHDMNRQSHLCFQKSYQLHKENPRIAKYIIDMEIRK</sequence>
<evidence type="ECO:0000313" key="2">
    <source>
        <dbReference type="EMBL" id="EWM20045.1"/>
    </source>
</evidence>
<feature type="compositionally biased region" description="Polar residues" evidence="1">
    <location>
        <begin position="38"/>
        <end position="53"/>
    </location>
</feature>
<evidence type="ECO:0000313" key="3">
    <source>
        <dbReference type="Proteomes" id="UP000019335"/>
    </source>
</evidence>
<dbReference type="EMBL" id="AZIL01003427">
    <property type="protein sequence ID" value="EWM20045.1"/>
    <property type="molecule type" value="Genomic_DNA"/>
</dbReference>
<proteinExistence type="predicted"/>
<keyword evidence="3" id="KW-1185">Reference proteome</keyword>
<gene>
    <name evidence="2" type="ORF">Naga_102096g1</name>
</gene>
<protein>
    <submittedName>
        <fullName evidence="2">Uncharacterized protein</fullName>
    </submittedName>
</protein>
<organism evidence="2 3">
    <name type="scientific">Nannochloropsis gaditana</name>
    <dbReference type="NCBI Taxonomy" id="72520"/>
    <lineage>
        <taxon>Eukaryota</taxon>
        <taxon>Sar</taxon>
        <taxon>Stramenopiles</taxon>
        <taxon>Ochrophyta</taxon>
        <taxon>Eustigmatophyceae</taxon>
        <taxon>Eustigmatales</taxon>
        <taxon>Monodopsidaceae</taxon>
        <taxon>Nannochloropsis</taxon>
    </lineage>
</organism>
<evidence type="ECO:0000256" key="1">
    <source>
        <dbReference type="SAM" id="MobiDB-lite"/>
    </source>
</evidence>
<feature type="region of interest" description="Disordered" evidence="1">
    <location>
        <begin position="38"/>
        <end position="65"/>
    </location>
</feature>